<dbReference type="AlphaFoldDB" id="A0A644Y464"/>
<reference evidence="1" key="1">
    <citation type="submission" date="2019-08" db="EMBL/GenBank/DDBJ databases">
        <authorList>
            <person name="Kucharzyk K."/>
            <person name="Murdoch R.W."/>
            <person name="Higgins S."/>
            <person name="Loffler F."/>
        </authorList>
    </citation>
    <scope>NUCLEOTIDE SEQUENCE</scope>
</reference>
<dbReference type="NCBIfam" id="NF047593">
    <property type="entry name" value="IS66_ISAeme5_TnpA"/>
    <property type="match status" value="1"/>
</dbReference>
<name>A0A644Y464_9ZZZZ</name>
<evidence type="ECO:0000313" key="1">
    <source>
        <dbReference type="EMBL" id="MPM23375.1"/>
    </source>
</evidence>
<organism evidence="1">
    <name type="scientific">bioreactor metagenome</name>
    <dbReference type="NCBI Taxonomy" id="1076179"/>
    <lineage>
        <taxon>unclassified sequences</taxon>
        <taxon>metagenomes</taxon>
        <taxon>ecological metagenomes</taxon>
    </lineage>
</organism>
<proteinExistence type="predicted"/>
<evidence type="ECO:0008006" key="2">
    <source>
        <dbReference type="Google" id="ProtNLM"/>
    </source>
</evidence>
<accession>A0A644Y464</accession>
<dbReference type="EMBL" id="VSSQ01004015">
    <property type="protein sequence ID" value="MPM23375.1"/>
    <property type="molecule type" value="Genomic_DNA"/>
</dbReference>
<gene>
    <name evidence="1" type="ORF">SDC9_69847</name>
</gene>
<protein>
    <recommendedName>
        <fullName evidence="2">Transposase</fullName>
    </recommendedName>
</protein>
<sequence>MTSKEVTYQYRLAKWSELMKERTELGQSIRAYCAMKGFAENTYFYWQRRLRDAACKELAEQSSNTETGLVPTGWMQLSPAENTPAEAPVTIEINGCRVAVTAETTPELLAKVCRTLKAL</sequence>
<comment type="caution">
    <text evidence="1">The sequence shown here is derived from an EMBL/GenBank/DDBJ whole genome shotgun (WGS) entry which is preliminary data.</text>
</comment>